<proteinExistence type="predicted"/>
<feature type="compositionally biased region" description="Polar residues" evidence="1">
    <location>
        <begin position="1"/>
        <end position="11"/>
    </location>
</feature>
<organism evidence="2">
    <name type="scientific">Rhizophora mucronata</name>
    <name type="common">Asiatic mangrove</name>
    <dbReference type="NCBI Taxonomy" id="61149"/>
    <lineage>
        <taxon>Eukaryota</taxon>
        <taxon>Viridiplantae</taxon>
        <taxon>Streptophyta</taxon>
        <taxon>Embryophyta</taxon>
        <taxon>Tracheophyta</taxon>
        <taxon>Spermatophyta</taxon>
        <taxon>Magnoliopsida</taxon>
        <taxon>eudicotyledons</taxon>
        <taxon>Gunneridae</taxon>
        <taxon>Pentapetalae</taxon>
        <taxon>rosids</taxon>
        <taxon>fabids</taxon>
        <taxon>Malpighiales</taxon>
        <taxon>Rhizophoraceae</taxon>
        <taxon>Rhizophora</taxon>
    </lineage>
</organism>
<dbReference type="AlphaFoldDB" id="A0A2P2R304"/>
<evidence type="ECO:0000256" key="1">
    <source>
        <dbReference type="SAM" id="MobiDB-lite"/>
    </source>
</evidence>
<protein>
    <submittedName>
        <fullName evidence="2">Uncharacterized protein</fullName>
    </submittedName>
</protein>
<sequence>MFQDKNATQDANFPPLPTSLFLLH</sequence>
<reference evidence="2" key="1">
    <citation type="submission" date="2018-02" db="EMBL/GenBank/DDBJ databases">
        <title>Rhizophora mucronata_Transcriptome.</title>
        <authorList>
            <person name="Meera S.P."/>
            <person name="Sreeshan A."/>
            <person name="Augustine A."/>
        </authorList>
    </citation>
    <scope>NUCLEOTIDE SEQUENCE</scope>
    <source>
        <tissue evidence="2">Leaf</tissue>
    </source>
</reference>
<accession>A0A2P2R304</accession>
<dbReference type="EMBL" id="GGEC01093141">
    <property type="protein sequence ID" value="MBX73625.1"/>
    <property type="molecule type" value="Transcribed_RNA"/>
</dbReference>
<feature type="region of interest" description="Disordered" evidence="1">
    <location>
        <begin position="1"/>
        <end position="24"/>
    </location>
</feature>
<name>A0A2P2R304_RHIMU</name>
<evidence type="ECO:0000313" key="2">
    <source>
        <dbReference type="EMBL" id="MBX73625.1"/>
    </source>
</evidence>